<keyword evidence="4" id="KW-0479">Metal-binding</keyword>
<evidence type="ECO:0000256" key="4">
    <source>
        <dbReference type="ARBA" id="ARBA00022723"/>
    </source>
</evidence>
<dbReference type="Pfam" id="PF00042">
    <property type="entry name" value="Globin"/>
    <property type="match status" value="1"/>
</dbReference>
<dbReference type="PROSITE" id="PS01033">
    <property type="entry name" value="GLOBIN"/>
    <property type="match status" value="1"/>
</dbReference>
<evidence type="ECO:0000256" key="5">
    <source>
        <dbReference type="ARBA" id="ARBA00023004"/>
    </source>
</evidence>
<dbReference type="GO" id="GO:0005833">
    <property type="term" value="C:hemoglobin complex"/>
    <property type="evidence" value="ECO:0007669"/>
    <property type="project" value="InterPro"/>
</dbReference>
<keyword evidence="1 6" id="KW-0813">Transport</keyword>
<evidence type="ECO:0000256" key="2">
    <source>
        <dbReference type="ARBA" id="ARBA00022617"/>
    </source>
</evidence>
<dbReference type="Proteomes" id="UP000094527">
    <property type="component" value="Unassembled WGS sequence"/>
</dbReference>
<dbReference type="SUPFAM" id="SSF46458">
    <property type="entry name" value="Globin-like"/>
    <property type="match status" value="1"/>
</dbReference>
<dbReference type="PRINTS" id="PR00611">
    <property type="entry name" value="ERYTHCRUORIN"/>
</dbReference>
<evidence type="ECO:0000256" key="6">
    <source>
        <dbReference type="RuleBase" id="RU000356"/>
    </source>
</evidence>
<evidence type="ECO:0000313" key="9">
    <source>
        <dbReference type="Proteomes" id="UP000094527"/>
    </source>
</evidence>
<sequence length="153" mass="17308">MLTPEEEKSIKDTWAFVSPDLKGNGIKFFIHFFTGYPEYQKLFRGFADVPLDKLSENKRLQAHAFTVLNAINGLVDNLDDPDVLTELLLKTGRNHARRKLTRGDFENLKTSLLEFLGKALKSHWTPEAETSWTKLLSVMVGKISEGLESPNDG</sequence>
<dbReference type="InterPro" id="IPR009050">
    <property type="entry name" value="Globin-like_sf"/>
</dbReference>
<dbReference type="GO" id="GO:0005576">
    <property type="term" value="C:extracellular region"/>
    <property type="evidence" value="ECO:0007669"/>
    <property type="project" value="InterPro"/>
</dbReference>
<keyword evidence="3 6" id="KW-0561">Oxygen transport</keyword>
<dbReference type="GO" id="GO:0046872">
    <property type="term" value="F:metal ion binding"/>
    <property type="evidence" value="ECO:0007669"/>
    <property type="project" value="UniProtKB-KW"/>
</dbReference>
<reference evidence="8 9" key="1">
    <citation type="journal article" date="2016" name="Genome Biol. Evol.">
        <title>Gene Family Evolution Reflects Adaptation to Soil Environmental Stressors in the Genome of the Collembolan Orchesella cincta.</title>
        <authorList>
            <person name="Faddeeva-Vakhrusheva A."/>
            <person name="Derks M.F."/>
            <person name="Anvar S.Y."/>
            <person name="Agamennone V."/>
            <person name="Suring W."/>
            <person name="Smit S."/>
            <person name="van Straalen N.M."/>
            <person name="Roelofs D."/>
        </authorList>
    </citation>
    <scope>NUCLEOTIDE SEQUENCE [LARGE SCALE GENOMIC DNA]</scope>
    <source>
        <tissue evidence="8">Mixed pool</tissue>
    </source>
</reference>
<evidence type="ECO:0000256" key="1">
    <source>
        <dbReference type="ARBA" id="ARBA00022448"/>
    </source>
</evidence>
<dbReference type="Gene3D" id="1.10.490.10">
    <property type="entry name" value="Globins"/>
    <property type="match status" value="1"/>
</dbReference>
<proteinExistence type="inferred from homology"/>
<keyword evidence="5" id="KW-0408">Iron</keyword>
<dbReference type="InterPro" id="IPR000971">
    <property type="entry name" value="Globin"/>
</dbReference>
<protein>
    <submittedName>
        <fullName evidence="8">Cytoglobin-2</fullName>
    </submittedName>
</protein>
<dbReference type="OMA" id="YEELGWP"/>
<dbReference type="EMBL" id="LJIJ01002288">
    <property type="protein sequence ID" value="ODM89928.1"/>
    <property type="molecule type" value="Genomic_DNA"/>
</dbReference>
<evidence type="ECO:0000256" key="3">
    <source>
        <dbReference type="ARBA" id="ARBA00022621"/>
    </source>
</evidence>
<dbReference type="AlphaFoldDB" id="A0A1D2MAA6"/>
<evidence type="ECO:0000259" key="7">
    <source>
        <dbReference type="PROSITE" id="PS01033"/>
    </source>
</evidence>
<comment type="caution">
    <text evidence="8">The sequence shown here is derived from an EMBL/GenBank/DDBJ whole genome shotgun (WGS) entry which is preliminary data.</text>
</comment>
<gene>
    <name evidence="8" type="ORF">Ocin01_16758</name>
</gene>
<dbReference type="PANTHER" id="PTHR47217">
    <property type="entry name" value="GLOBIN-LIKE PROTEIN"/>
    <property type="match status" value="1"/>
</dbReference>
<dbReference type="GO" id="GO:0019825">
    <property type="term" value="F:oxygen binding"/>
    <property type="evidence" value="ECO:0007669"/>
    <property type="project" value="InterPro"/>
</dbReference>
<feature type="domain" description="Globin" evidence="7">
    <location>
        <begin position="1"/>
        <end position="148"/>
    </location>
</feature>
<comment type="similarity">
    <text evidence="6">Belongs to the globin family.</text>
</comment>
<dbReference type="GO" id="GO:0020037">
    <property type="term" value="F:heme binding"/>
    <property type="evidence" value="ECO:0007669"/>
    <property type="project" value="InterPro"/>
</dbReference>
<dbReference type="PANTHER" id="PTHR47217:SF1">
    <property type="entry name" value="GLOBIN-LIKE PROTEIN"/>
    <property type="match status" value="1"/>
</dbReference>
<dbReference type="STRING" id="48709.A0A1D2MAA6"/>
<accession>A0A1D2MAA6</accession>
<organism evidence="8 9">
    <name type="scientific">Orchesella cincta</name>
    <name type="common">Springtail</name>
    <name type="synonym">Podura cincta</name>
    <dbReference type="NCBI Taxonomy" id="48709"/>
    <lineage>
        <taxon>Eukaryota</taxon>
        <taxon>Metazoa</taxon>
        <taxon>Ecdysozoa</taxon>
        <taxon>Arthropoda</taxon>
        <taxon>Hexapoda</taxon>
        <taxon>Collembola</taxon>
        <taxon>Entomobryomorpha</taxon>
        <taxon>Entomobryoidea</taxon>
        <taxon>Orchesellidae</taxon>
        <taxon>Orchesellinae</taxon>
        <taxon>Orchesella</taxon>
    </lineage>
</organism>
<keyword evidence="9" id="KW-1185">Reference proteome</keyword>
<name>A0A1D2MAA6_ORCCI</name>
<evidence type="ECO:0000313" key="8">
    <source>
        <dbReference type="EMBL" id="ODM89928.1"/>
    </source>
</evidence>
<dbReference type="InterPro" id="IPR044399">
    <property type="entry name" value="Mb-like_M"/>
</dbReference>
<dbReference type="InterPro" id="IPR002336">
    <property type="entry name" value="Erythrocruorin"/>
</dbReference>
<dbReference type="InterPro" id="IPR012292">
    <property type="entry name" value="Globin/Proto"/>
</dbReference>
<dbReference type="CDD" id="cd01040">
    <property type="entry name" value="Mb-like"/>
    <property type="match status" value="1"/>
</dbReference>
<keyword evidence="2 6" id="KW-0349">Heme</keyword>
<dbReference type="GO" id="GO:0005344">
    <property type="term" value="F:oxygen carrier activity"/>
    <property type="evidence" value="ECO:0007669"/>
    <property type="project" value="UniProtKB-KW"/>
</dbReference>